<dbReference type="Proteomes" id="UP001232584">
    <property type="component" value="Unassembled WGS sequence"/>
</dbReference>
<dbReference type="Pfam" id="PF07314">
    <property type="entry name" value="Lit"/>
    <property type="match status" value="1"/>
</dbReference>
<comment type="caution">
    <text evidence="2">The sequence shown here is derived from an EMBL/GenBank/DDBJ whole genome shotgun (WGS) entry which is preliminary data.</text>
</comment>
<name>A0ABU0N0K8_9FIRM</name>
<gene>
    <name evidence="2" type="ORF">QOZ92_001760</name>
</gene>
<dbReference type="EMBL" id="JAUSWG010000006">
    <property type="protein sequence ID" value="MDQ0556646.1"/>
    <property type="molecule type" value="Genomic_DNA"/>
</dbReference>
<dbReference type="InterPro" id="IPR010178">
    <property type="entry name" value="Lit"/>
</dbReference>
<proteinExistence type="predicted"/>
<dbReference type="RefSeq" id="WP_307506221.1">
    <property type="nucleotide sequence ID" value="NZ_BAAACE010000027.1"/>
</dbReference>
<feature type="transmembrane region" description="Helical" evidence="1">
    <location>
        <begin position="127"/>
        <end position="145"/>
    </location>
</feature>
<evidence type="ECO:0000313" key="2">
    <source>
        <dbReference type="EMBL" id="MDQ0556646.1"/>
    </source>
</evidence>
<keyword evidence="1" id="KW-1133">Transmembrane helix</keyword>
<evidence type="ECO:0000313" key="3">
    <source>
        <dbReference type="Proteomes" id="UP001232584"/>
    </source>
</evidence>
<evidence type="ECO:0000256" key="1">
    <source>
        <dbReference type="SAM" id="Phobius"/>
    </source>
</evidence>
<feature type="transmembrane region" description="Helical" evidence="1">
    <location>
        <begin position="98"/>
        <end position="115"/>
    </location>
</feature>
<keyword evidence="1" id="KW-0472">Membrane</keyword>
<organism evidence="2 3">
    <name type="scientific">Paraclostridium ghonii</name>
    <dbReference type="NCBI Taxonomy" id="29358"/>
    <lineage>
        <taxon>Bacteria</taxon>
        <taxon>Bacillati</taxon>
        <taxon>Bacillota</taxon>
        <taxon>Clostridia</taxon>
        <taxon>Peptostreptococcales</taxon>
        <taxon>Peptostreptococcaceae</taxon>
        <taxon>Paraclostridium</taxon>
    </lineage>
</organism>
<sequence length="217" mass="25427">MKKMLGFLLSLALSLLIITSAVKFTVNFKQLYYFDIGYLNISMLSDMSKEDIKLNYDYLIDYNTSNKEMDFKLPTLESSPQGKVHFEEVRDIFQNINIINKITLILVIIGAYICFKYKNIYVLKYSAWTLITLPILISIPIIINFEKSFELFHKLFFDNDYWIFDPTIDPVINMLPSEFFLHAGIMILGIIFAISILMLFIYKKMLKNSLCSCRQRP</sequence>
<protein>
    <submittedName>
        <fullName evidence="2">Integral membrane protein (TIGR01906 family)</fullName>
    </submittedName>
</protein>
<reference evidence="2 3" key="1">
    <citation type="submission" date="2023-07" db="EMBL/GenBank/DDBJ databases">
        <title>Genomic Encyclopedia of Type Strains, Phase IV (KMG-IV): sequencing the most valuable type-strain genomes for metagenomic binning, comparative biology and taxonomic classification.</title>
        <authorList>
            <person name="Goeker M."/>
        </authorList>
    </citation>
    <scope>NUCLEOTIDE SEQUENCE [LARGE SCALE GENOMIC DNA]</scope>
    <source>
        <strain evidence="2 3">DSM 15049</strain>
    </source>
</reference>
<keyword evidence="1" id="KW-0812">Transmembrane</keyword>
<keyword evidence="3" id="KW-1185">Reference proteome</keyword>
<dbReference type="NCBIfam" id="TIGR01906">
    <property type="entry name" value="integ_TIGR01906"/>
    <property type="match status" value="1"/>
</dbReference>
<accession>A0ABU0N0K8</accession>
<feature type="transmembrane region" description="Helical" evidence="1">
    <location>
        <begin position="179"/>
        <end position="202"/>
    </location>
</feature>